<name>A0AA95GFD7_9GAMM</name>
<protein>
    <submittedName>
        <fullName evidence="2">Uncharacterized protein</fullName>
    </submittedName>
</protein>
<dbReference type="EMBL" id="CP123498">
    <property type="protein sequence ID" value="WGL96028.1"/>
    <property type="molecule type" value="Genomic_DNA"/>
</dbReference>
<reference evidence="2" key="1">
    <citation type="submission" date="2023-04" db="EMBL/GenBank/DDBJ databases">
        <title>Genome dynamics across the evolutionary transition to endosymbiosis.</title>
        <authorList>
            <person name="Siozios S."/>
            <person name="Nadal-Jimenez P."/>
            <person name="Azagi T."/>
            <person name="Sprong H."/>
            <person name="Frost C.L."/>
            <person name="Parratt S.R."/>
            <person name="Taylor G."/>
            <person name="Brettell L."/>
            <person name="Lew K.C."/>
            <person name="Croft L."/>
            <person name="King K.C."/>
            <person name="Brockhurst M.A."/>
            <person name="Hypsa V."/>
            <person name="Novakova E."/>
            <person name="Darby A.C."/>
            <person name="Hurst G.D.D."/>
        </authorList>
    </citation>
    <scope>NUCLEOTIDE SEQUENCE</scope>
    <source>
        <strain evidence="2">AIh</strain>
        <plasmid evidence="1">paIh1</plasmid>
    </source>
</reference>
<keyword evidence="1" id="KW-0614">Plasmid</keyword>
<sequence length="53" mass="5929">MTKKLTGFTASGIALPEIYAGNKWQDKKGDLLPCIYPYSRFIKGVQAVENTHQ</sequence>
<dbReference type="AlphaFoldDB" id="A0AA95GFD7"/>
<evidence type="ECO:0000313" key="3">
    <source>
        <dbReference type="Proteomes" id="UP001177597"/>
    </source>
</evidence>
<dbReference type="EMBL" id="CP123491">
    <property type="protein sequence ID" value="WGL93760.1"/>
    <property type="molecule type" value="Genomic_DNA"/>
</dbReference>
<dbReference type="RefSeq" id="WP_280628228.1">
    <property type="nucleotide sequence ID" value="NZ_CP123491.1"/>
</dbReference>
<dbReference type="Proteomes" id="UP001177597">
    <property type="component" value="Plasmid paIh1"/>
</dbReference>
<evidence type="ECO:0000313" key="1">
    <source>
        <dbReference type="EMBL" id="WGL93760.1"/>
    </source>
</evidence>
<gene>
    <name evidence="1" type="ORF">QE207_00415</name>
    <name evidence="2" type="ORF">QE207_05430</name>
</gene>
<geneLocation type="plasmid" evidence="1 3">
    <name>paIh1</name>
</geneLocation>
<accession>A0AA95GFD7</accession>
<proteinExistence type="predicted"/>
<evidence type="ECO:0000313" key="2">
    <source>
        <dbReference type="EMBL" id="WGL96028.1"/>
    </source>
</evidence>
<organism evidence="2 3">
    <name type="scientific">Arsenophonus nasoniae</name>
    <name type="common">son-killer infecting Nasonia vitripennis</name>
    <dbReference type="NCBI Taxonomy" id="638"/>
    <lineage>
        <taxon>Bacteria</taxon>
        <taxon>Pseudomonadati</taxon>
        <taxon>Pseudomonadota</taxon>
        <taxon>Gammaproteobacteria</taxon>
        <taxon>Enterobacterales</taxon>
        <taxon>Morganellaceae</taxon>
        <taxon>Arsenophonus</taxon>
    </lineage>
</organism>
<dbReference type="Proteomes" id="UP001177597">
    <property type="component" value="Chromosome"/>
</dbReference>